<dbReference type="Pfam" id="PF13204">
    <property type="entry name" value="Apiosidase"/>
    <property type="match status" value="1"/>
</dbReference>
<reference evidence="3" key="1">
    <citation type="submission" date="2007-12" db="EMBL/GenBank/DDBJ databases">
        <title>Cloning and sequence analysis of functional genes of Flammeovirga yaeyamensis strain MY04 (CGMCC 2777).</title>
        <authorList>
            <person name="Han W.J."/>
            <person name="Gu J.Y."/>
            <person name="Liu S.Y."/>
            <person name="Gao C.J."/>
            <person name="Li J.G."/>
            <person name="Zhu B.L."/>
            <person name="Shi Y.L."/>
            <person name="Li Y.Z."/>
        </authorList>
    </citation>
    <scope>NUCLEOTIDE SEQUENCE</scope>
    <source>
        <strain evidence="3">MY04</strain>
    </source>
</reference>
<protein>
    <submittedName>
        <fullName evidence="3">Hypothetical beta-D-glucuronidase</fullName>
    </submittedName>
</protein>
<dbReference type="Gene3D" id="2.60.40.10">
    <property type="entry name" value="Immunoglobulins"/>
    <property type="match status" value="1"/>
</dbReference>
<dbReference type="InterPro" id="IPR017853">
    <property type="entry name" value="GH"/>
</dbReference>
<feature type="domain" description="DUF5060" evidence="2">
    <location>
        <begin position="35"/>
        <end position="101"/>
    </location>
</feature>
<evidence type="ECO:0000259" key="1">
    <source>
        <dbReference type="Pfam" id="PF13204"/>
    </source>
</evidence>
<dbReference type="SUPFAM" id="SSF51445">
    <property type="entry name" value="(Trans)glycosidases"/>
    <property type="match status" value="1"/>
</dbReference>
<dbReference type="Gene3D" id="3.20.20.80">
    <property type="entry name" value="Glycosidases"/>
    <property type="match status" value="1"/>
</dbReference>
<dbReference type="Pfam" id="PF16586">
    <property type="entry name" value="DUF5060"/>
    <property type="match status" value="1"/>
</dbReference>
<proteinExistence type="predicted"/>
<reference evidence="3" key="3">
    <citation type="submission" date="2009-10" db="EMBL/GenBank/DDBJ databases">
        <authorList>
            <person name="Li Y.Z."/>
        </authorList>
    </citation>
    <scope>NUCLEOTIDE SEQUENCE</scope>
    <source>
        <strain evidence="3">MY04</strain>
    </source>
</reference>
<organism evidence="3">
    <name type="scientific">Flammeovirga yaeyamensis</name>
    <dbReference type="NCBI Taxonomy" id="367791"/>
    <lineage>
        <taxon>Bacteria</taxon>
        <taxon>Pseudomonadati</taxon>
        <taxon>Bacteroidota</taxon>
        <taxon>Cytophagia</taxon>
        <taxon>Cytophagales</taxon>
        <taxon>Flammeovirgaceae</taxon>
        <taxon>Flammeovirga</taxon>
    </lineage>
</organism>
<dbReference type="InterPro" id="IPR032260">
    <property type="entry name" value="DUF5060"/>
</dbReference>
<dbReference type="PANTHER" id="PTHR37836">
    <property type="entry name" value="LMO1036 PROTEIN"/>
    <property type="match status" value="1"/>
</dbReference>
<dbReference type="AlphaFoldDB" id="D0PR05"/>
<feature type="domain" description="Apiosidase-like catalytic" evidence="1">
    <location>
        <begin position="135"/>
        <end position="450"/>
    </location>
</feature>
<dbReference type="InterPro" id="IPR013783">
    <property type="entry name" value="Ig-like_fold"/>
</dbReference>
<dbReference type="EMBL" id="EU366894">
    <property type="protein sequence ID" value="ACY02048.1"/>
    <property type="molecule type" value="Genomic_DNA"/>
</dbReference>
<name>D0PR05_9BACT</name>
<accession>D0PR05</accession>
<reference evidence="3" key="2">
    <citation type="submission" date="2007-12" db="EMBL/GenBank/DDBJ databases">
        <authorList>
            <person name="Han W.J."/>
            <person name="Gu J.Y."/>
            <person name="Gao C.J."/>
            <person name="Liu S.Y."/>
            <person name="Li J.G."/>
        </authorList>
    </citation>
    <scope>NUCLEOTIDE SEQUENCE</scope>
    <source>
        <strain evidence="3">MY04</strain>
    </source>
</reference>
<evidence type="ECO:0000313" key="3">
    <source>
        <dbReference type="EMBL" id="ACY02048.1"/>
    </source>
</evidence>
<dbReference type="PANTHER" id="PTHR37836:SF2">
    <property type="entry name" value="DUF4038 DOMAIN-CONTAINING PROTEIN"/>
    <property type="match status" value="1"/>
</dbReference>
<evidence type="ECO:0000259" key="2">
    <source>
        <dbReference type="Pfam" id="PF16586"/>
    </source>
</evidence>
<sequence>MRSLILTLLIFLIMPLSYGQIKVWKSKNELKKITTSQWEVNDLVFKTKKKLDSPFDIEVYAEVTNDQSVVKKVPLFYNGNGEWVFRFSSSDIGRNTYKITSSDRLFDGRKGEIIVTENKKDDRHGSIVLKEESPQHFFYEDGKHYFNLAFECDWLFALDYGKEELSKTKHLLKVLNEYKFNQIVMNVYSYDVSWPKDPKLKDYPQFEYGSREDIYPFLGSNSAPDFSTLNVDFFQHLDQVISEMHDHEIVSHLMIYVWNKRVNWPDMNTEEDNRYYDYVIKRYQAFPNIVWDVSKEALLYGRATNEYISERIQRAKSLDAYDRMISVHDYGFCKRHPDEVDFISMQNWERALYQRMLDAKNEFKKKPIFNIEHGGYEEAPLQVFPGAYTNAEACLRRNYECIFAGGYTTYYWQSASWNVVIHNPFEQGDDFEKPHFEYFTHMANLFEKFNFENFEPLSWFNSSGYNLTNKKDGVVMMYTPKECQWIGVANVVKKFDASEAKQQWFNTLTGEFSDEEPYNTNPFDFWYERPWKGEADVILIVKDLKPKEVE</sequence>
<dbReference type="InterPro" id="IPR025277">
    <property type="entry name" value="Apiosidase-like_cat_dom"/>
</dbReference>